<dbReference type="Proteomes" id="UP000190037">
    <property type="component" value="Unassembled WGS sequence"/>
</dbReference>
<sequence>MRIRLLQAQQEIMDDEGGVVGNLGVPRSRGESRGTFHGESPLTGEHFFAVGPGNAGIAHVPSGSEVFESR</sequence>
<comment type="caution">
    <text evidence="1">The sequence shown here is derived from an EMBL/GenBank/DDBJ whole genome shotgun (WGS) entry which is preliminary data.</text>
</comment>
<name>A0A1T3NIJ3_9ACTN</name>
<accession>A0A1T3NIJ3</accession>
<proteinExistence type="predicted"/>
<keyword evidence="2" id="KW-1185">Reference proteome</keyword>
<dbReference type="EMBL" id="MWQN01000005">
    <property type="protein sequence ID" value="OPC76659.1"/>
    <property type="molecule type" value="Genomic_DNA"/>
</dbReference>
<dbReference type="STRING" id="159449.B4N89_45040"/>
<evidence type="ECO:0000313" key="1">
    <source>
        <dbReference type="EMBL" id="OPC76659.1"/>
    </source>
</evidence>
<protein>
    <submittedName>
        <fullName evidence="1">Uncharacterized protein</fullName>
    </submittedName>
</protein>
<reference evidence="1 2" key="1">
    <citation type="submission" date="2017-03" db="EMBL/GenBank/DDBJ databases">
        <title>Draft genome sequence of Streptomyces scabrisporus NF3, endophyte isolated from Amphipterygium adstringens.</title>
        <authorList>
            <person name="Vazquez M."/>
            <person name="Ceapa C.D."/>
            <person name="Rodriguez Luna D."/>
            <person name="Sanchez Esquivel S."/>
        </authorList>
    </citation>
    <scope>NUCLEOTIDE SEQUENCE [LARGE SCALE GENOMIC DNA]</scope>
    <source>
        <strain evidence="1 2">NF3</strain>
    </source>
</reference>
<gene>
    <name evidence="1" type="ORF">B4N89_45040</name>
</gene>
<evidence type="ECO:0000313" key="2">
    <source>
        <dbReference type="Proteomes" id="UP000190037"/>
    </source>
</evidence>
<organism evidence="1 2">
    <name type="scientific">Embleya scabrispora</name>
    <dbReference type="NCBI Taxonomy" id="159449"/>
    <lineage>
        <taxon>Bacteria</taxon>
        <taxon>Bacillati</taxon>
        <taxon>Actinomycetota</taxon>
        <taxon>Actinomycetes</taxon>
        <taxon>Kitasatosporales</taxon>
        <taxon>Streptomycetaceae</taxon>
        <taxon>Embleya</taxon>
    </lineage>
</organism>
<dbReference type="AlphaFoldDB" id="A0A1T3NIJ3"/>